<dbReference type="PROSITE" id="PS51379">
    <property type="entry name" value="4FE4S_FER_2"/>
    <property type="match status" value="2"/>
</dbReference>
<dbReference type="Gene3D" id="3.30.70.20">
    <property type="match status" value="1"/>
</dbReference>
<comment type="caution">
    <text evidence="5">The sequence shown here is derived from an EMBL/GenBank/DDBJ whole genome shotgun (WGS) entry which is preliminary data.</text>
</comment>
<gene>
    <name evidence="5" type="ORF">C0175_01880</name>
</gene>
<dbReference type="PROSITE" id="PS00198">
    <property type="entry name" value="4FE4S_FER_1"/>
    <property type="match status" value="1"/>
</dbReference>
<evidence type="ECO:0000313" key="6">
    <source>
        <dbReference type="Proteomes" id="UP000236910"/>
    </source>
</evidence>
<dbReference type="InterPro" id="IPR017900">
    <property type="entry name" value="4Fe4S_Fe_S_CS"/>
</dbReference>
<evidence type="ECO:0000256" key="2">
    <source>
        <dbReference type="ARBA" id="ARBA00023004"/>
    </source>
</evidence>
<reference evidence="5 6" key="1">
    <citation type="submission" date="2018-01" db="EMBL/GenBank/DDBJ databases">
        <title>Metagenomic assembled genomes from two thermal pools in the Uzon Caldera, Kamchatka, Russia.</title>
        <authorList>
            <person name="Wilkins L."/>
            <person name="Ettinger C."/>
        </authorList>
    </citation>
    <scope>NUCLEOTIDE SEQUENCE [LARGE SCALE GENOMIC DNA]</scope>
    <source>
        <strain evidence="5">ARK-10</strain>
    </source>
</reference>
<evidence type="ECO:0000313" key="5">
    <source>
        <dbReference type="EMBL" id="PMP83386.1"/>
    </source>
</evidence>
<evidence type="ECO:0000256" key="1">
    <source>
        <dbReference type="ARBA" id="ARBA00022723"/>
    </source>
</evidence>
<dbReference type="PANTHER" id="PTHR43122">
    <property type="entry name" value="FERREDOXIN SUBUNIT OF PYRUVATE:FLAVODOXIN OXIDOREDUCTASE-RELATED"/>
    <property type="match status" value="1"/>
</dbReference>
<dbReference type="Pfam" id="PF00037">
    <property type="entry name" value="Fer4"/>
    <property type="match status" value="1"/>
</dbReference>
<dbReference type="RefSeq" id="WP_416084815.1">
    <property type="nucleotide sequence ID" value="NZ_JBNARP010000005.1"/>
</dbReference>
<feature type="domain" description="4Fe-4S ferredoxin-type" evidence="4">
    <location>
        <begin position="60"/>
        <end position="89"/>
    </location>
</feature>
<dbReference type="EMBL" id="PNIX01000110">
    <property type="protein sequence ID" value="PMP83386.1"/>
    <property type="molecule type" value="Genomic_DNA"/>
</dbReference>
<dbReference type="Proteomes" id="UP000236910">
    <property type="component" value="Unassembled WGS sequence"/>
</dbReference>
<sequence>MSDYLKTGFLTKEDIIDNFPTVDKISKHAVAISECVQEIPCNPCVSSCPTGAISMNDIKDPPKINYDLCIGCGKCVMVCPGLALFLVRKTDTLYEVSIPYEMLPIPKVGDEVYLLNRLGEKVGTGKVTKVLKAEKETQSSVITVSFYEEKLIYEVRNIEVIHE</sequence>
<dbReference type="AlphaFoldDB" id="A0A2J6X880"/>
<feature type="domain" description="4Fe-4S ferredoxin-type" evidence="4">
    <location>
        <begin position="26"/>
        <end position="58"/>
    </location>
</feature>
<keyword evidence="3" id="KW-0411">Iron-sulfur</keyword>
<dbReference type="InterPro" id="IPR017896">
    <property type="entry name" value="4Fe4S_Fe-S-bd"/>
</dbReference>
<protein>
    <submittedName>
        <fullName evidence="5">Ferredoxin</fullName>
    </submittedName>
</protein>
<proteinExistence type="predicted"/>
<keyword evidence="2" id="KW-0408">Iron</keyword>
<dbReference type="SUPFAM" id="SSF54862">
    <property type="entry name" value="4Fe-4S ferredoxins"/>
    <property type="match status" value="1"/>
</dbReference>
<evidence type="ECO:0000259" key="4">
    <source>
        <dbReference type="PROSITE" id="PS51379"/>
    </source>
</evidence>
<dbReference type="GO" id="GO:0046872">
    <property type="term" value="F:metal ion binding"/>
    <property type="evidence" value="ECO:0007669"/>
    <property type="project" value="UniProtKB-KW"/>
</dbReference>
<organism evidence="5 6">
    <name type="scientific">Caldisericum exile</name>
    <dbReference type="NCBI Taxonomy" id="693075"/>
    <lineage>
        <taxon>Bacteria</taxon>
        <taxon>Pseudomonadati</taxon>
        <taxon>Caldisericota/Cryosericota group</taxon>
        <taxon>Caldisericota</taxon>
        <taxon>Caldisericia</taxon>
        <taxon>Caldisericales</taxon>
        <taxon>Caldisericaceae</taxon>
        <taxon>Caldisericum</taxon>
    </lineage>
</organism>
<dbReference type="GO" id="GO:0051536">
    <property type="term" value="F:iron-sulfur cluster binding"/>
    <property type="evidence" value="ECO:0007669"/>
    <property type="project" value="UniProtKB-KW"/>
</dbReference>
<dbReference type="PANTHER" id="PTHR43122:SF1">
    <property type="entry name" value="IRON-SULFUR-BINDING PROTEIN"/>
    <property type="match status" value="1"/>
</dbReference>
<evidence type="ECO:0000256" key="3">
    <source>
        <dbReference type="ARBA" id="ARBA00023014"/>
    </source>
</evidence>
<keyword evidence="1" id="KW-0479">Metal-binding</keyword>
<name>A0A2J6X880_9BACT</name>
<accession>A0A2J6X880</accession>